<accession>A0A644XGM9</accession>
<dbReference type="GO" id="GO:0008360">
    <property type="term" value="P:regulation of cell shape"/>
    <property type="evidence" value="ECO:0007669"/>
    <property type="project" value="UniProtKB-KW"/>
</dbReference>
<dbReference type="InterPro" id="IPR012338">
    <property type="entry name" value="Beta-lactam/transpept-like"/>
</dbReference>
<dbReference type="SUPFAM" id="SSF56519">
    <property type="entry name" value="Penicillin binding protein dimerisation domain"/>
    <property type="match status" value="1"/>
</dbReference>
<evidence type="ECO:0000256" key="9">
    <source>
        <dbReference type="ARBA" id="ARBA00023316"/>
    </source>
</evidence>
<keyword evidence="8 10" id="KW-0472">Membrane</keyword>
<keyword evidence="9" id="KW-0961">Cell wall biogenesis/degradation</keyword>
<keyword evidence="6" id="KW-0573">Peptidoglycan synthesis</keyword>
<evidence type="ECO:0000256" key="1">
    <source>
        <dbReference type="ARBA" id="ARBA00004167"/>
    </source>
</evidence>
<comment type="caution">
    <text evidence="13">The sequence shown here is derived from an EMBL/GenBank/DDBJ whole genome shotgun (WGS) entry which is preliminary data.</text>
</comment>
<evidence type="ECO:0000313" key="13">
    <source>
        <dbReference type="EMBL" id="MPM14921.1"/>
    </source>
</evidence>
<evidence type="ECO:0000256" key="10">
    <source>
        <dbReference type="SAM" id="Phobius"/>
    </source>
</evidence>
<proteinExistence type="predicted"/>
<feature type="domain" description="Penicillin-binding protein dimerisation" evidence="12">
    <location>
        <begin position="55"/>
        <end position="310"/>
    </location>
</feature>
<evidence type="ECO:0000259" key="12">
    <source>
        <dbReference type="Pfam" id="PF03717"/>
    </source>
</evidence>
<feature type="domain" description="Penicillin-binding protein transpeptidase" evidence="11">
    <location>
        <begin position="356"/>
        <end position="659"/>
    </location>
</feature>
<dbReference type="InterPro" id="IPR036138">
    <property type="entry name" value="PBP_dimer_sf"/>
</dbReference>
<dbReference type="PANTHER" id="PTHR30627">
    <property type="entry name" value="PEPTIDOGLYCAN D,D-TRANSPEPTIDASE"/>
    <property type="match status" value="1"/>
</dbReference>
<dbReference type="GO" id="GO:0071555">
    <property type="term" value="P:cell wall organization"/>
    <property type="evidence" value="ECO:0007669"/>
    <property type="project" value="UniProtKB-KW"/>
</dbReference>
<evidence type="ECO:0008006" key="14">
    <source>
        <dbReference type="Google" id="ProtNLM"/>
    </source>
</evidence>
<dbReference type="GO" id="GO:0005886">
    <property type="term" value="C:plasma membrane"/>
    <property type="evidence" value="ECO:0007669"/>
    <property type="project" value="UniProtKB-SubCell"/>
</dbReference>
<dbReference type="Gene3D" id="3.40.710.10">
    <property type="entry name" value="DD-peptidase/beta-lactamase superfamily"/>
    <property type="match status" value="1"/>
</dbReference>
<reference evidence="13" key="1">
    <citation type="submission" date="2019-08" db="EMBL/GenBank/DDBJ databases">
        <authorList>
            <person name="Kucharzyk K."/>
            <person name="Murdoch R.W."/>
            <person name="Higgins S."/>
            <person name="Loffler F."/>
        </authorList>
    </citation>
    <scope>NUCLEOTIDE SEQUENCE</scope>
</reference>
<dbReference type="PANTHER" id="PTHR30627:SF2">
    <property type="entry name" value="PEPTIDOGLYCAN D,D-TRANSPEPTIDASE MRDA"/>
    <property type="match status" value="1"/>
</dbReference>
<evidence type="ECO:0000256" key="3">
    <source>
        <dbReference type="ARBA" id="ARBA00022475"/>
    </source>
</evidence>
<dbReference type="Gene3D" id="3.90.1310.10">
    <property type="entry name" value="Penicillin-binding protein 2a (Domain 2)"/>
    <property type="match status" value="1"/>
</dbReference>
<sequence>MIETKSNSNRRLYVLIGFLLCVLTAYVCVMYDTQINRGDYYREQSVRTITSTETVEASRGILTDRNGQVLVSNRQTYALTFDVSLLSSEDDENAAILRLIQLCRQRGVTWNDNLPMTRTAPYAYAVDAAGTVQRDRFSKFLQTSLKTLSTNVKYENVTDALISSITSPSDLMTQMRTFFEIPDDWSNADARAVVGVRYELEVRKIINTTAYVFAEDVDTELISLVKDGDYRGAKVSASSVREYDTAAAAHVLGTVGRINEQELAANPDVYNGEDWIGKSGVELAFENYLRGADGKRLISSNSEGKITSEIYTTEPKPGNTVALTLDLDLQEAAEQALADTITKMNKDGNSSRGAGAAVVEVGTGEVLALASYPTFDLSAFGTSFNALSNDPSNPLFNRATQGTYAPGSTFKPCTAVAGLEEGVISTTTKIRDTGKWYYPGASTGDYFWCWKHSGHGSLNVSQAITNSCNYFFGQVGYMLGLDKLNEYASAFGLGKKTGIEIGDKAGTLATEEQGQDLAPWAAFGQASYSATPLQLANYIATLVDGGDHYDAHLLKSVKTYNNDQVVYVDTPKPSNSLSISDSTLTAVKIGMHDLTTSGALAPYFRSCVVEAGAKPGTAQISSQKVNNGVFVCFAPFDDPKIAVAIVIEKGGSGAALASTAVEILNAYFTKEEIGTVILGENQLLP</sequence>
<name>A0A644XGM9_9ZZZZ</name>
<dbReference type="Gene3D" id="1.10.10.1230">
    <property type="entry name" value="Penicillin-binding protein, N-terminal non-catalytic domain, head sub-domain"/>
    <property type="match status" value="1"/>
</dbReference>
<evidence type="ECO:0000256" key="6">
    <source>
        <dbReference type="ARBA" id="ARBA00022984"/>
    </source>
</evidence>
<evidence type="ECO:0000256" key="4">
    <source>
        <dbReference type="ARBA" id="ARBA00022692"/>
    </source>
</evidence>
<dbReference type="InterPro" id="IPR001460">
    <property type="entry name" value="PCN-bd_Tpept"/>
</dbReference>
<keyword evidence="3" id="KW-1003">Cell membrane</keyword>
<dbReference type="Pfam" id="PF00905">
    <property type="entry name" value="Transpeptidase"/>
    <property type="match status" value="1"/>
</dbReference>
<keyword evidence="4 10" id="KW-0812">Transmembrane</keyword>
<dbReference type="AlphaFoldDB" id="A0A644XGM9"/>
<keyword evidence="7 10" id="KW-1133">Transmembrane helix</keyword>
<dbReference type="EMBL" id="VSSQ01002358">
    <property type="protein sequence ID" value="MPM14921.1"/>
    <property type="molecule type" value="Genomic_DNA"/>
</dbReference>
<dbReference type="Pfam" id="PF03717">
    <property type="entry name" value="PBP_dimer"/>
    <property type="match status" value="1"/>
</dbReference>
<gene>
    <name evidence="13" type="ORF">SDC9_61285</name>
</gene>
<evidence type="ECO:0000256" key="5">
    <source>
        <dbReference type="ARBA" id="ARBA00022960"/>
    </source>
</evidence>
<dbReference type="GO" id="GO:0071972">
    <property type="term" value="F:peptidoglycan L,D-transpeptidase activity"/>
    <property type="evidence" value="ECO:0007669"/>
    <property type="project" value="TreeGrafter"/>
</dbReference>
<dbReference type="GO" id="GO:0009252">
    <property type="term" value="P:peptidoglycan biosynthetic process"/>
    <property type="evidence" value="ECO:0007669"/>
    <property type="project" value="UniProtKB-KW"/>
</dbReference>
<evidence type="ECO:0000256" key="8">
    <source>
        <dbReference type="ARBA" id="ARBA00023136"/>
    </source>
</evidence>
<dbReference type="InterPro" id="IPR005311">
    <property type="entry name" value="PBP_dimer"/>
</dbReference>
<dbReference type="SUPFAM" id="SSF56601">
    <property type="entry name" value="beta-lactamase/transpeptidase-like"/>
    <property type="match status" value="1"/>
</dbReference>
<evidence type="ECO:0000256" key="2">
    <source>
        <dbReference type="ARBA" id="ARBA00004236"/>
    </source>
</evidence>
<protein>
    <recommendedName>
        <fullName evidence="14">Serine-type D-Ala-D-Ala carboxypeptidase</fullName>
    </recommendedName>
</protein>
<comment type="subcellular location">
    <subcellularLocation>
        <location evidence="2">Cell membrane</location>
    </subcellularLocation>
    <subcellularLocation>
        <location evidence="1">Membrane</location>
        <topology evidence="1">Single-pass membrane protein</topology>
    </subcellularLocation>
</comment>
<dbReference type="GO" id="GO:0008658">
    <property type="term" value="F:penicillin binding"/>
    <property type="evidence" value="ECO:0007669"/>
    <property type="project" value="InterPro"/>
</dbReference>
<feature type="transmembrane region" description="Helical" evidence="10">
    <location>
        <begin position="12"/>
        <end position="32"/>
    </location>
</feature>
<evidence type="ECO:0000259" key="11">
    <source>
        <dbReference type="Pfam" id="PF00905"/>
    </source>
</evidence>
<keyword evidence="5" id="KW-0133">Cell shape</keyword>
<evidence type="ECO:0000256" key="7">
    <source>
        <dbReference type="ARBA" id="ARBA00022989"/>
    </source>
</evidence>
<organism evidence="13">
    <name type="scientific">bioreactor metagenome</name>
    <dbReference type="NCBI Taxonomy" id="1076179"/>
    <lineage>
        <taxon>unclassified sequences</taxon>
        <taxon>metagenomes</taxon>
        <taxon>ecological metagenomes</taxon>
    </lineage>
</organism>
<dbReference type="InterPro" id="IPR050515">
    <property type="entry name" value="Beta-lactam/transpept"/>
</dbReference>